<evidence type="ECO:0000256" key="1">
    <source>
        <dbReference type="SAM" id="MobiDB-lite"/>
    </source>
</evidence>
<evidence type="ECO:0000313" key="2">
    <source>
        <dbReference type="EMBL" id="CDQ58129.1"/>
    </source>
</evidence>
<gene>
    <name evidence="2" type="ORF">GSONMT00077176001</name>
</gene>
<organism evidence="2 3">
    <name type="scientific">Oncorhynchus mykiss</name>
    <name type="common">Rainbow trout</name>
    <name type="synonym">Salmo gairdneri</name>
    <dbReference type="NCBI Taxonomy" id="8022"/>
    <lineage>
        <taxon>Eukaryota</taxon>
        <taxon>Metazoa</taxon>
        <taxon>Chordata</taxon>
        <taxon>Craniata</taxon>
        <taxon>Vertebrata</taxon>
        <taxon>Euteleostomi</taxon>
        <taxon>Actinopterygii</taxon>
        <taxon>Neopterygii</taxon>
        <taxon>Teleostei</taxon>
        <taxon>Protacanthopterygii</taxon>
        <taxon>Salmoniformes</taxon>
        <taxon>Salmonidae</taxon>
        <taxon>Salmoninae</taxon>
        <taxon>Oncorhynchus</taxon>
    </lineage>
</organism>
<sequence length="144" mass="16051">MPTNFTVVPVEDGGAGKSSLELVFREEDITPRRPYSGDNTPRESSPFINNTDHDRGNYYDGKNMALFEEEIESNPMVSSLLNKLANYTNLTQGVTEHEEYENEDGVTKIAVKPLLPIPSKEIPLLLLFSVRAPPQGHRNHASVP</sequence>
<dbReference type="STRING" id="8022.A0A060VYR5"/>
<proteinExistence type="predicted"/>
<name>A0A060VYR5_ONCMY</name>
<dbReference type="Proteomes" id="UP000193380">
    <property type="component" value="Unassembled WGS sequence"/>
</dbReference>
<dbReference type="PaxDb" id="8022-A0A060VYR5"/>
<dbReference type="EMBL" id="FR904297">
    <property type="protein sequence ID" value="CDQ58129.1"/>
    <property type="molecule type" value="Genomic_DNA"/>
</dbReference>
<reference evidence="2" key="2">
    <citation type="submission" date="2014-03" db="EMBL/GenBank/DDBJ databases">
        <authorList>
            <person name="Genoscope - CEA"/>
        </authorList>
    </citation>
    <scope>NUCLEOTIDE SEQUENCE</scope>
</reference>
<dbReference type="AlphaFoldDB" id="A0A060VYR5"/>
<feature type="region of interest" description="Disordered" evidence="1">
    <location>
        <begin position="26"/>
        <end position="55"/>
    </location>
</feature>
<accession>A0A060VYR5</accession>
<evidence type="ECO:0000313" key="3">
    <source>
        <dbReference type="Proteomes" id="UP000193380"/>
    </source>
</evidence>
<reference evidence="2" key="1">
    <citation type="journal article" date="2014" name="Nat. Commun.">
        <title>The rainbow trout genome provides novel insights into evolution after whole-genome duplication in vertebrates.</title>
        <authorList>
            <person name="Berthelot C."/>
            <person name="Brunet F."/>
            <person name="Chalopin D."/>
            <person name="Juanchich A."/>
            <person name="Bernard M."/>
            <person name="Noel B."/>
            <person name="Bento P."/>
            <person name="Da Silva C."/>
            <person name="Labadie K."/>
            <person name="Alberti A."/>
            <person name="Aury J.M."/>
            <person name="Louis A."/>
            <person name="Dehais P."/>
            <person name="Bardou P."/>
            <person name="Montfort J."/>
            <person name="Klopp C."/>
            <person name="Cabau C."/>
            <person name="Gaspin C."/>
            <person name="Thorgaard G.H."/>
            <person name="Boussaha M."/>
            <person name="Quillet E."/>
            <person name="Guyomard R."/>
            <person name="Galiana D."/>
            <person name="Bobe J."/>
            <person name="Volff J.N."/>
            <person name="Genet C."/>
            <person name="Wincker P."/>
            <person name="Jaillon O."/>
            <person name="Roest Crollius H."/>
            <person name="Guiguen Y."/>
        </authorList>
    </citation>
    <scope>NUCLEOTIDE SEQUENCE [LARGE SCALE GENOMIC DNA]</scope>
</reference>
<protein>
    <submittedName>
        <fullName evidence="2">Uncharacterized protein</fullName>
    </submittedName>
</protein>
<feature type="compositionally biased region" description="Polar residues" evidence="1">
    <location>
        <begin position="37"/>
        <end position="50"/>
    </location>
</feature>